<dbReference type="Gene3D" id="3.30.565.10">
    <property type="entry name" value="Histidine kinase-like ATPase, C-terminal domain"/>
    <property type="match status" value="1"/>
</dbReference>
<dbReference type="PROSITE" id="PS50109">
    <property type="entry name" value="HIS_KIN"/>
    <property type="match status" value="1"/>
</dbReference>
<dbReference type="SUPFAM" id="SSF55874">
    <property type="entry name" value="ATPase domain of HSP90 chaperone/DNA topoisomerase II/histidine kinase"/>
    <property type="match status" value="1"/>
</dbReference>
<dbReference type="SMART" id="SM00448">
    <property type="entry name" value="REC"/>
    <property type="match status" value="1"/>
</dbReference>
<dbReference type="Pfam" id="PF00512">
    <property type="entry name" value="HisKA"/>
    <property type="match status" value="1"/>
</dbReference>
<feature type="modified residue" description="4-aspartylphosphate" evidence="2">
    <location>
        <position position="1303"/>
    </location>
</feature>
<dbReference type="Pfam" id="PF02518">
    <property type="entry name" value="HATPase_c"/>
    <property type="match status" value="1"/>
</dbReference>
<dbReference type="SMART" id="SM00388">
    <property type="entry name" value="HisKA"/>
    <property type="match status" value="1"/>
</dbReference>
<dbReference type="FunFam" id="1.10.287.130:FF:000023">
    <property type="entry name" value="Sensor histidine kinase/response regulator, putative"/>
    <property type="match status" value="1"/>
</dbReference>
<organism evidence="6 7">
    <name type="scientific">Lepidopterella palustris CBS 459.81</name>
    <dbReference type="NCBI Taxonomy" id="1314670"/>
    <lineage>
        <taxon>Eukaryota</taxon>
        <taxon>Fungi</taxon>
        <taxon>Dikarya</taxon>
        <taxon>Ascomycota</taxon>
        <taxon>Pezizomycotina</taxon>
        <taxon>Dothideomycetes</taxon>
        <taxon>Pleosporomycetidae</taxon>
        <taxon>Mytilinidiales</taxon>
        <taxon>Argynnaceae</taxon>
        <taxon>Lepidopterella</taxon>
    </lineage>
</organism>
<feature type="domain" description="Response regulatory" evidence="5">
    <location>
        <begin position="1246"/>
        <end position="1381"/>
    </location>
</feature>
<feature type="region of interest" description="Disordered" evidence="3">
    <location>
        <begin position="392"/>
        <end position="444"/>
    </location>
</feature>
<dbReference type="Gene3D" id="3.30.450.40">
    <property type="match status" value="1"/>
</dbReference>
<protein>
    <submittedName>
        <fullName evidence="6">Uncharacterized protein</fullName>
    </submittedName>
</protein>
<evidence type="ECO:0000256" key="3">
    <source>
        <dbReference type="SAM" id="MobiDB-lite"/>
    </source>
</evidence>
<reference evidence="6 7" key="1">
    <citation type="journal article" date="2016" name="Nat. Commun.">
        <title>Ectomycorrhizal ecology is imprinted in the genome of the dominant symbiotic fungus Cenococcum geophilum.</title>
        <authorList>
            <consortium name="DOE Joint Genome Institute"/>
            <person name="Peter M."/>
            <person name="Kohler A."/>
            <person name="Ohm R.A."/>
            <person name="Kuo A."/>
            <person name="Krutzmann J."/>
            <person name="Morin E."/>
            <person name="Arend M."/>
            <person name="Barry K.W."/>
            <person name="Binder M."/>
            <person name="Choi C."/>
            <person name="Clum A."/>
            <person name="Copeland A."/>
            <person name="Grisel N."/>
            <person name="Haridas S."/>
            <person name="Kipfer T."/>
            <person name="LaButti K."/>
            <person name="Lindquist E."/>
            <person name="Lipzen A."/>
            <person name="Maire R."/>
            <person name="Meier B."/>
            <person name="Mihaltcheva S."/>
            <person name="Molinier V."/>
            <person name="Murat C."/>
            <person name="Poggeler S."/>
            <person name="Quandt C.A."/>
            <person name="Sperisen C."/>
            <person name="Tritt A."/>
            <person name="Tisserant E."/>
            <person name="Crous P.W."/>
            <person name="Henrissat B."/>
            <person name="Nehls U."/>
            <person name="Egli S."/>
            <person name="Spatafora J.W."/>
            <person name="Grigoriev I.V."/>
            <person name="Martin F.M."/>
        </authorList>
    </citation>
    <scope>NUCLEOTIDE SEQUENCE [LARGE SCALE GENOMIC DNA]</scope>
    <source>
        <strain evidence="6 7">CBS 459.81</strain>
    </source>
</reference>
<dbReference type="PRINTS" id="PR00344">
    <property type="entry name" value="BCTRLSENSOR"/>
</dbReference>
<dbReference type="Gene3D" id="3.40.50.2300">
    <property type="match status" value="1"/>
</dbReference>
<sequence>MDAATDAPSVPTRRPHLGTADTIRARELHKYYDPTKILSASQSSQADTVLTAHVQLVSWRLNVQRSLISLIDREIQYFVAESTKTLNLEKSSEYDDPGDAIWAGCTSVPKQGRLCEHTLQTMPGLDGSPAYFEVLNLEQDPRFNQLSFVQGPPYFKYYCGVPIRTRKGVNIGSLFALDAVVKEPISETNIKFLTTMSENIMTHLEMMKEKEERKRAMNMNMCLAAFVDPEHQSRKRRRTSPLKESRKGPTRNSATDGAVPEALHNISGVDVELKSFTGESPKEASSLRVKPSPPRHPNGIPANVSYRSPIAGANHGTHRRKPTQENLTGGEETDYATSIHSTRTDSDTSSHERVNEDDVLNTFKRAAHLLYESLSLEKGGGVVFLDTMTSFRGERERESDDQTDRHVNENTRGDVHSRQGSSVGSISQSLRNGQFRGNERQPKEHGLLSGVLGASGSASSWGAKQGHRTEGFKPMAPTDLLKLVKRYPRGKHFTLDTEGFLGSSSSGDDQVAFNLHLSRKNFPSGSEASLLLKHFPGARQIIFLPLWDSILSRWSACFVYNTYEFHDITHNPDFLYCIAFCNCVMTEIGRLATLAADQQKSDFIGSISHELRSPLHGILASMEFLTDTECTSFQRSLIDTADSCARTLLDTINMVLDYSRLNAFERNSKKASRSARRGLPTSVTGTSLQPQLSIYSDVDLAAITEEVVEGVSTGQVFKDITTVEGADVPINPRNRVAAGGANQKSMMKDVTRDSSQIRKAEVEIIIDISARNWSFVTQPGAFRRIVMNLFGNSLKYTKRGYIKVKLDAKDAEKKTGANNSQNRDVSTYVTLTVTDTGQGISPEYMRNKLFTPFAQESSLNPGTGLGLSLVKGIVNMLNGEISIRSTLGVGTEVTVTLPMSTMSSRSSSSTTPSSAGSTIERVKDDSLTVIKQASQGRNVVLFWNEHNLHSSEEVEAAEFLRGTLTHYFTAWYGFSSVTDWSPTSDADVIAVDETDLALLLEALSSMDTRRRSQPIILVFCSNTSRLASADMTSDDCILEFVCLPAGPYKLARALRLGFETLKRQKSPDSIPEHRPPDSADSVDRVVTAMEEITLTTSDPEAPDITVLRQGEVLANKDSSNANMAMDTWQLTEKIASMEEKEEYPFPADRPSAAEDIEPHKSIAGTMLETAGIIDRSATRPSIFMTQSNNDSPKLEHRRTMSPTRPELCFHEPPPTASMTPAGAVTTTPEVALITPIPISTASRPPRLLLVDDNAVNLRLLQMFMKKRKYKTVSSAENGALAVSVFRDLITAVPPQPPDIIFMDISMPILDGFAATRQIREIESEVAASFGPMQTPPPSLIIALTGLASGKDQSEAFISGFDLYMTKPVSFREVGRLLDNWQANGGATKGGQVPHGSLTGREEVSGG</sequence>
<dbReference type="Proteomes" id="UP000250266">
    <property type="component" value="Unassembled WGS sequence"/>
</dbReference>
<evidence type="ECO:0000313" key="7">
    <source>
        <dbReference type="Proteomes" id="UP000250266"/>
    </source>
</evidence>
<dbReference type="Pfam" id="PF00072">
    <property type="entry name" value="Response_reg"/>
    <property type="match status" value="1"/>
</dbReference>
<dbReference type="InterPro" id="IPR011006">
    <property type="entry name" value="CheY-like_superfamily"/>
</dbReference>
<dbReference type="InterPro" id="IPR004358">
    <property type="entry name" value="Sig_transdc_His_kin-like_C"/>
</dbReference>
<keyword evidence="7" id="KW-1185">Reference proteome</keyword>
<feature type="region of interest" description="Disordered" evidence="3">
    <location>
        <begin position="1384"/>
        <end position="1406"/>
    </location>
</feature>
<evidence type="ECO:0000259" key="5">
    <source>
        <dbReference type="PROSITE" id="PS50110"/>
    </source>
</evidence>
<dbReference type="InterPro" id="IPR029016">
    <property type="entry name" value="GAF-like_dom_sf"/>
</dbReference>
<evidence type="ECO:0000313" key="6">
    <source>
        <dbReference type="EMBL" id="OCK80226.1"/>
    </source>
</evidence>
<dbReference type="InterPro" id="IPR005467">
    <property type="entry name" value="His_kinase_dom"/>
</dbReference>
<feature type="domain" description="Histidine kinase" evidence="4">
    <location>
        <begin position="606"/>
        <end position="901"/>
    </location>
</feature>
<dbReference type="InterPro" id="IPR001789">
    <property type="entry name" value="Sig_transdc_resp-reg_receiver"/>
</dbReference>
<dbReference type="InterPro" id="IPR003594">
    <property type="entry name" value="HATPase_dom"/>
</dbReference>
<dbReference type="PROSITE" id="PS50110">
    <property type="entry name" value="RESPONSE_REGULATORY"/>
    <property type="match status" value="1"/>
</dbReference>
<accession>A0A8E2EA38</accession>
<feature type="compositionally biased region" description="Basic and acidic residues" evidence="3">
    <location>
        <begin position="392"/>
        <end position="417"/>
    </location>
</feature>
<gene>
    <name evidence="6" type="ORF">K432DRAFT_353414</name>
</gene>
<feature type="region of interest" description="Disordered" evidence="3">
    <location>
        <begin position="227"/>
        <end position="262"/>
    </location>
</feature>
<dbReference type="CDD" id="cd00082">
    <property type="entry name" value="HisKA"/>
    <property type="match status" value="1"/>
</dbReference>
<dbReference type="CDD" id="cd17546">
    <property type="entry name" value="REC_hyHK_CKI1_RcsC-like"/>
    <property type="match status" value="1"/>
</dbReference>
<dbReference type="Gene3D" id="1.10.287.130">
    <property type="match status" value="1"/>
</dbReference>
<name>A0A8E2EA38_9PEZI</name>
<dbReference type="OrthoDB" id="303614at2759"/>
<dbReference type="InterPro" id="IPR036097">
    <property type="entry name" value="HisK_dim/P_sf"/>
</dbReference>
<dbReference type="SUPFAM" id="SSF55781">
    <property type="entry name" value="GAF domain-like"/>
    <property type="match status" value="1"/>
</dbReference>
<dbReference type="InterPro" id="IPR050956">
    <property type="entry name" value="2C_system_His_kinase"/>
</dbReference>
<keyword evidence="1 2" id="KW-0597">Phosphoprotein</keyword>
<dbReference type="EMBL" id="KV744969">
    <property type="protein sequence ID" value="OCK80226.1"/>
    <property type="molecule type" value="Genomic_DNA"/>
</dbReference>
<dbReference type="SUPFAM" id="SSF52172">
    <property type="entry name" value="CheY-like"/>
    <property type="match status" value="1"/>
</dbReference>
<feature type="region of interest" description="Disordered" evidence="3">
    <location>
        <begin position="900"/>
        <end position="919"/>
    </location>
</feature>
<dbReference type="InterPro" id="IPR003661">
    <property type="entry name" value="HisK_dim/P_dom"/>
</dbReference>
<proteinExistence type="predicted"/>
<dbReference type="PANTHER" id="PTHR43719:SF11">
    <property type="entry name" value="HISTIDINE KINASE_RESPONSE REGULATOR, PUTATIVE-RELATED"/>
    <property type="match status" value="1"/>
</dbReference>
<evidence type="ECO:0000256" key="2">
    <source>
        <dbReference type="PROSITE-ProRule" id="PRU00169"/>
    </source>
</evidence>
<evidence type="ECO:0000256" key="1">
    <source>
        <dbReference type="ARBA" id="ARBA00022553"/>
    </source>
</evidence>
<dbReference type="SMART" id="SM00387">
    <property type="entry name" value="HATPase_c"/>
    <property type="match status" value="1"/>
</dbReference>
<dbReference type="PANTHER" id="PTHR43719">
    <property type="entry name" value="TWO-COMPONENT HISTIDINE KINASE"/>
    <property type="match status" value="1"/>
</dbReference>
<dbReference type="SUPFAM" id="SSF47384">
    <property type="entry name" value="Homodimeric domain of signal transducing histidine kinase"/>
    <property type="match status" value="1"/>
</dbReference>
<feature type="region of interest" description="Disordered" evidence="3">
    <location>
        <begin position="278"/>
        <end position="334"/>
    </location>
</feature>
<feature type="compositionally biased region" description="Low complexity" evidence="3">
    <location>
        <begin position="900"/>
        <end position="918"/>
    </location>
</feature>
<feature type="compositionally biased region" description="Polar residues" evidence="3">
    <location>
        <begin position="418"/>
        <end position="432"/>
    </location>
</feature>
<evidence type="ECO:0000259" key="4">
    <source>
        <dbReference type="PROSITE" id="PS50109"/>
    </source>
</evidence>
<dbReference type="InterPro" id="IPR036890">
    <property type="entry name" value="HATPase_C_sf"/>
</dbReference>
<dbReference type="GO" id="GO:0000155">
    <property type="term" value="F:phosphorelay sensor kinase activity"/>
    <property type="evidence" value="ECO:0007669"/>
    <property type="project" value="InterPro"/>
</dbReference>